<proteinExistence type="predicted"/>
<sequence>MVEALKYTDKLYQALTAAPKLYFAFKHVESIFDHETGTLIEVPADPAVLVSEKPSKEELRALTNSFIQELRVNRYQFSNFNLYLKNLYDSFKSLVEKENYTVGDNVYSFRKEIEIFFDYHPEANPDPLHSYEKLPQKSLLEVESYCKFQEDLLKDILLWINKIAGYVFESEELNTYIKDQSDSRIFIAAGPDAISSYFSVLNQDTNEGRPILRDDDFKYFLGINFQGFSKIEQNRVLSFYLIKAKHMQYLVYKFYQQYSDIKEYSRTRWAELLKNTFPQQYKGDIDNIASNFKKDTTDAAKNKFEDLGLTLPE</sequence>
<accession>A0A9X3F623</accession>
<keyword evidence="2" id="KW-1185">Reference proteome</keyword>
<dbReference type="EMBL" id="JAPOHD010000017">
    <property type="protein sequence ID" value="MCY1720427.1"/>
    <property type="molecule type" value="Genomic_DNA"/>
</dbReference>
<organism evidence="1 2">
    <name type="scientific">Draconibacterium aestuarii</name>
    <dbReference type="NCBI Taxonomy" id="2998507"/>
    <lineage>
        <taxon>Bacteria</taxon>
        <taxon>Pseudomonadati</taxon>
        <taxon>Bacteroidota</taxon>
        <taxon>Bacteroidia</taxon>
        <taxon>Marinilabiliales</taxon>
        <taxon>Prolixibacteraceae</taxon>
        <taxon>Draconibacterium</taxon>
    </lineage>
</organism>
<gene>
    <name evidence="1" type="ORF">OU798_08755</name>
</gene>
<reference evidence="1" key="1">
    <citation type="submission" date="2022-11" db="EMBL/GenBank/DDBJ databases">
        <title>Marilongibacter aestuarii gen. nov., sp. nov., isolated from tidal flat sediment.</title>
        <authorList>
            <person name="Jiayan W."/>
        </authorList>
    </citation>
    <scope>NUCLEOTIDE SEQUENCE</scope>
    <source>
        <strain evidence="1">Z1-6</strain>
    </source>
</reference>
<name>A0A9X3F623_9BACT</name>
<dbReference type="RefSeq" id="WP_343332761.1">
    <property type="nucleotide sequence ID" value="NZ_JAPOHD010000017.1"/>
</dbReference>
<dbReference type="Proteomes" id="UP001145087">
    <property type="component" value="Unassembled WGS sequence"/>
</dbReference>
<evidence type="ECO:0000313" key="2">
    <source>
        <dbReference type="Proteomes" id="UP001145087"/>
    </source>
</evidence>
<comment type="caution">
    <text evidence="1">The sequence shown here is derived from an EMBL/GenBank/DDBJ whole genome shotgun (WGS) entry which is preliminary data.</text>
</comment>
<protein>
    <submittedName>
        <fullName evidence="1">Uncharacterized protein</fullName>
    </submittedName>
</protein>
<dbReference type="AlphaFoldDB" id="A0A9X3F623"/>
<evidence type="ECO:0000313" key="1">
    <source>
        <dbReference type="EMBL" id="MCY1720427.1"/>
    </source>
</evidence>